<dbReference type="RefSeq" id="WP_342076082.1">
    <property type="nucleotide sequence ID" value="NZ_CP151767.2"/>
</dbReference>
<keyword evidence="3" id="KW-1185">Reference proteome</keyword>
<dbReference type="KEGG" id="yrh:AABB31_17375"/>
<evidence type="ECO:0000256" key="1">
    <source>
        <dbReference type="SAM" id="SignalP"/>
    </source>
</evidence>
<gene>
    <name evidence="2" type="ORF">AABB31_17375</name>
</gene>
<evidence type="ECO:0000313" key="2">
    <source>
        <dbReference type="EMBL" id="WZU66760.1"/>
    </source>
</evidence>
<dbReference type="AlphaFoldDB" id="A0AAN0M8S9"/>
<protein>
    <submittedName>
        <fullName evidence="2">Ig-like domain-containing protein</fullName>
    </submittedName>
</protein>
<evidence type="ECO:0000313" key="3">
    <source>
        <dbReference type="Proteomes" id="UP001470809"/>
    </source>
</evidence>
<name>A0AAN0M8S9_9RHOB</name>
<reference evidence="2" key="1">
    <citation type="submission" date="2024-08" db="EMBL/GenBank/DDBJ databases">
        <title>Phylogenomic analyses of a clade within the roseobacter group suggest taxonomic reassignments of species of the genera Aestuariivita, Citreicella, Loktanella, Nautella, Pelagibaca, Ruegeria, Thalassobius, Thiobacimonas and Tropicibacter, and the proposal o.</title>
        <authorList>
            <person name="Jeon C.O."/>
        </authorList>
    </citation>
    <scope>NUCLEOTIDE SEQUENCE</scope>
    <source>
        <strain evidence="2">SS1-5</strain>
    </source>
</reference>
<organism evidence="2 3">
    <name type="scientific">Yoonia rhodophyticola</name>
    <dbReference type="NCBI Taxonomy" id="3137370"/>
    <lineage>
        <taxon>Bacteria</taxon>
        <taxon>Pseudomonadati</taxon>
        <taxon>Pseudomonadota</taxon>
        <taxon>Alphaproteobacteria</taxon>
        <taxon>Rhodobacterales</taxon>
        <taxon>Paracoccaceae</taxon>
        <taxon>Yoonia</taxon>
    </lineage>
</organism>
<dbReference type="EMBL" id="CP151767">
    <property type="protein sequence ID" value="WZU66760.1"/>
    <property type="molecule type" value="Genomic_DNA"/>
</dbReference>
<keyword evidence="1" id="KW-0732">Signal</keyword>
<feature type="signal peptide" evidence="1">
    <location>
        <begin position="1"/>
        <end position="18"/>
    </location>
</feature>
<sequence>MRQAWLAALIALPLPALAEVAARIDPVSGAVMVTGLEGADRAALLAHPELLRLQVARLNSTRGMPVILQDHGAVLSIQPGFNLKPGTAYVLDLNGTVLEILPPAAEATVPRLVGFAPSQAVIPANTLRLYLHFSEPMARGQLRDSVALLGRDGTAVPSPFLNLEAELWDPSQTRATLLLDPGRIKQDVGPNTQAGAPLMTGETYRLVVSDAMQSAAGAPLGQEASVTFRVGDAERRALEPDDWQILLPPAGSYAPMTVAFDRIIDSGAVLRLLTIEDPHGDPIRGQIETDGGGWSLIPNQPWQGGTYKLIVDPELEDVSGNTIGAAFDAVAGTIGSKQEPITLTFNITQ</sequence>
<feature type="chain" id="PRO_5043043524" evidence="1">
    <location>
        <begin position="19"/>
        <end position="349"/>
    </location>
</feature>
<proteinExistence type="predicted"/>
<accession>A0AAN0M8S9</accession>
<dbReference type="Proteomes" id="UP001470809">
    <property type="component" value="Chromosome"/>
</dbReference>